<reference evidence="1 2" key="1">
    <citation type="submission" date="2017-02" db="EMBL/GenBank/DDBJ databases">
        <title>Complete genome sequences of Mycobacterium kansasii strains isolated from rhesus macaques.</title>
        <authorList>
            <person name="Panda A."/>
            <person name="Nagaraj S."/>
            <person name="Zhao X."/>
            <person name="Tettelin H."/>
            <person name="Detolla L.J."/>
        </authorList>
    </citation>
    <scope>NUCLEOTIDE SEQUENCE [LARGE SCALE GENOMIC DNA]</scope>
    <source>
        <strain evidence="1 2">11-3813</strain>
    </source>
</reference>
<name>A0A1V3XT61_MYCKA</name>
<evidence type="ECO:0000313" key="1">
    <source>
        <dbReference type="EMBL" id="OOK82395.1"/>
    </source>
</evidence>
<accession>A0A1V3XT61</accession>
<proteinExistence type="predicted"/>
<sequence length="193" mass="20650">MPSDTTDIRDVTGISVHATGVSGMGHALALAGGLDGAGIEWQVTIIRQNMESFARGRISAEAVGPEPTESPDVDGVPTTEMFRCEADRIAEDLSRYAIRRGRSAAWIALDWLGDSELFQLICLGPGLYNGVSGIGVFLAAHAAVTGCARSGNWRWPDWPTFARNSTAATRPASPGRWESAPVAVWDRLSTRLP</sequence>
<protein>
    <submittedName>
        <fullName evidence="1">Lantibiotic modifying enzyme domain protein</fullName>
    </submittedName>
</protein>
<organism evidence="1 2">
    <name type="scientific">Mycobacterium kansasii</name>
    <dbReference type="NCBI Taxonomy" id="1768"/>
    <lineage>
        <taxon>Bacteria</taxon>
        <taxon>Bacillati</taxon>
        <taxon>Actinomycetota</taxon>
        <taxon>Actinomycetes</taxon>
        <taxon>Mycobacteriales</taxon>
        <taxon>Mycobacteriaceae</taxon>
        <taxon>Mycobacterium</taxon>
    </lineage>
</organism>
<dbReference type="EMBL" id="MVBM01000001">
    <property type="protein sequence ID" value="OOK82395.1"/>
    <property type="molecule type" value="Genomic_DNA"/>
</dbReference>
<dbReference type="SUPFAM" id="SSF158745">
    <property type="entry name" value="LanC-like"/>
    <property type="match status" value="1"/>
</dbReference>
<dbReference type="AlphaFoldDB" id="A0A1V3XT61"/>
<dbReference type="Proteomes" id="UP000189229">
    <property type="component" value="Unassembled WGS sequence"/>
</dbReference>
<comment type="caution">
    <text evidence="1">The sequence shown here is derived from an EMBL/GenBank/DDBJ whole genome shotgun (WGS) entry which is preliminary data.</text>
</comment>
<gene>
    <name evidence="1" type="ORF">BZL30_0628</name>
</gene>
<evidence type="ECO:0000313" key="2">
    <source>
        <dbReference type="Proteomes" id="UP000189229"/>
    </source>
</evidence>